<reference evidence="1 2" key="1">
    <citation type="submission" date="2014-04" db="EMBL/GenBank/DDBJ databases">
        <title>Evolutionary Origins and Diversification of the Mycorrhizal Mutualists.</title>
        <authorList>
            <consortium name="DOE Joint Genome Institute"/>
            <consortium name="Mycorrhizal Genomics Consortium"/>
            <person name="Kohler A."/>
            <person name="Kuo A."/>
            <person name="Nagy L.G."/>
            <person name="Floudas D."/>
            <person name="Copeland A."/>
            <person name="Barry K.W."/>
            <person name="Cichocki N."/>
            <person name="Veneault-Fourrey C."/>
            <person name="LaButti K."/>
            <person name="Lindquist E.A."/>
            <person name="Lipzen A."/>
            <person name="Lundell T."/>
            <person name="Morin E."/>
            <person name="Murat C."/>
            <person name="Riley R."/>
            <person name="Ohm R."/>
            <person name="Sun H."/>
            <person name="Tunlid A."/>
            <person name="Henrissat B."/>
            <person name="Grigoriev I.V."/>
            <person name="Hibbett D.S."/>
            <person name="Martin F."/>
        </authorList>
    </citation>
    <scope>NUCLEOTIDE SEQUENCE [LARGE SCALE GENOMIC DNA]</scope>
    <source>
        <strain evidence="1 2">Koide BX008</strain>
    </source>
</reference>
<sequence>MGHRIGEITKINDVMITLSTKGIVVRTRWYPLCTCCIVASCKPRRPSFLSLPRSRRPQTRTVPLVLWVRYESCQLRVQATKRYPSIAMS</sequence>
<protein>
    <submittedName>
        <fullName evidence="1">Uncharacterized protein</fullName>
    </submittedName>
</protein>
<name>A0A0C2XPP7_AMAMK</name>
<dbReference type="EMBL" id="KN818222">
    <property type="protein sequence ID" value="KIL71168.1"/>
    <property type="molecule type" value="Genomic_DNA"/>
</dbReference>
<accession>A0A0C2XPP7</accession>
<proteinExistence type="predicted"/>
<dbReference type="Proteomes" id="UP000054549">
    <property type="component" value="Unassembled WGS sequence"/>
</dbReference>
<organism evidence="1 2">
    <name type="scientific">Amanita muscaria (strain Koide BX008)</name>
    <dbReference type="NCBI Taxonomy" id="946122"/>
    <lineage>
        <taxon>Eukaryota</taxon>
        <taxon>Fungi</taxon>
        <taxon>Dikarya</taxon>
        <taxon>Basidiomycota</taxon>
        <taxon>Agaricomycotina</taxon>
        <taxon>Agaricomycetes</taxon>
        <taxon>Agaricomycetidae</taxon>
        <taxon>Agaricales</taxon>
        <taxon>Pluteineae</taxon>
        <taxon>Amanitaceae</taxon>
        <taxon>Amanita</taxon>
    </lineage>
</organism>
<dbReference type="AlphaFoldDB" id="A0A0C2XPP7"/>
<evidence type="ECO:0000313" key="2">
    <source>
        <dbReference type="Proteomes" id="UP000054549"/>
    </source>
</evidence>
<evidence type="ECO:0000313" key="1">
    <source>
        <dbReference type="EMBL" id="KIL71168.1"/>
    </source>
</evidence>
<dbReference type="InParanoid" id="A0A0C2XPP7"/>
<keyword evidence="2" id="KW-1185">Reference proteome</keyword>
<dbReference type="HOGENOM" id="CLU_2454216_0_0_1"/>
<gene>
    <name evidence="1" type="ORF">M378DRAFT_203886</name>
</gene>